<evidence type="ECO:0000313" key="3">
    <source>
        <dbReference type="RefSeq" id="XP_035880993.1"/>
    </source>
</evidence>
<feature type="region of interest" description="Disordered" evidence="1">
    <location>
        <begin position="36"/>
        <end position="150"/>
    </location>
</feature>
<feature type="compositionally biased region" description="Basic and acidic residues" evidence="1">
    <location>
        <begin position="331"/>
        <end position="346"/>
    </location>
</feature>
<feature type="compositionally biased region" description="Polar residues" evidence="1">
    <location>
        <begin position="526"/>
        <end position="536"/>
    </location>
</feature>
<feature type="region of interest" description="Disordered" evidence="1">
    <location>
        <begin position="797"/>
        <end position="854"/>
    </location>
</feature>
<dbReference type="KEGG" id="pdic:118500488"/>
<evidence type="ECO:0000313" key="2">
    <source>
        <dbReference type="Proteomes" id="UP000504628"/>
    </source>
</evidence>
<feature type="compositionally biased region" description="Basic and acidic residues" evidence="1">
    <location>
        <begin position="408"/>
        <end position="421"/>
    </location>
</feature>
<feature type="compositionally biased region" description="Basic residues" evidence="1">
    <location>
        <begin position="74"/>
        <end position="86"/>
    </location>
</feature>
<dbReference type="RefSeq" id="XP_035880993.1">
    <property type="nucleotide sequence ID" value="XM_036025100.1"/>
</dbReference>
<feature type="compositionally biased region" description="Low complexity" evidence="1">
    <location>
        <begin position="586"/>
        <end position="596"/>
    </location>
</feature>
<gene>
    <name evidence="3" type="primary">LOC118500488</name>
</gene>
<keyword evidence="2" id="KW-1185">Reference proteome</keyword>
<dbReference type="InParanoid" id="A0A7E6DP86"/>
<dbReference type="Proteomes" id="UP000504628">
    <property type="component" value="Chromosome 5"/>
</dbReference>
<feature type="region of interest" description="Disordered" evidence="1">
    <location>
        <begin position="1"/>
        <end position="22"/>
    </location>
</feature>
<reference evidence="3" key="1">
    <citation type="submission" date="2025-08" db="UniProtKB">
        <authorList>
            <consortium name="RefSeq"/>
        </authorList>
    </citation>
    <scope>IDENTIFICATION</scope>
    <source>
        <tissue evidence="3">Muscle</tissue>
    </source>
</reference>
<feature type="compositionally biased region" description="Low complexity" evidence="1">
    <location>
        <begin position="815"/>
        <end position="829"/>
    </location>
</feature>
<protein>
    <submittedName>
        <fullName evidence="3">Basic proline-rich protein-like</fullName>
    </submittedName>
</protein>
<organism evidence="2 3">
    <name type="scientific">Phyllostomus discolor</name>
    <name type="common">pale spear-nosed bat</name>
    <dbReference type="NCBI Taxonomy" id="89673"/>
    <lineage>
        <taxon>Eukaryota</taxon>
        <taxon>Metazoa</taxon>
        <taxon>Chordata</taxon>
        <taxon>Craniata</taxon>
        <taxon>Vertebrata</taxon>
        <taxon>Euteleostomi</taxon>
        <taxon>Mammalia</taxon>
        <taxon>Eutheria</taxon>
        <taxon>Laurasiatheria</taxon>
        <taxon>Chiroptera</taxon>
        <taxon>Yangochiroptera</taxon>
        <taxon>Phyllostomidae</taxon>
        <taxon>Phyllostominae</taxon>
        <taxon>Phyllostomus</taxon>
    </lineage>
</organism>
<evidence type="ECO:0000256" key="1">
    <source>
        <dbReference type="SAM" id="MobiDB-lite"/>
    </source>
</evidence>
<dbReference type="GeneID" id="118500488"/>
<accession>A0A7E6DP86</accession>
<feature type="region of interest" description="Disordered" evidence="1">
    <location>
        <begin position="625"/>
        <end position="683"/>
    </location>
</feature>
<feature type="compositionally biased region" description="Low complexity" evidence="1">
    <location>
        <begin position="1074"/>
        <end position="1087"/>
    </location>
</feature>
<proteinExistence type="predicted"/>
<dbReference type="AlphaFoldDB" id="A0A7E6DP86"/>
<sequence>MGCKARPGPPRPGHTLGPAAAPSLQWSPLKVLRSQLAHGAAHGRRAGVCAPPWPRQPPDSCTSVQQVHPEGPKPVRRSLPRPHTLQRRTDGGPPPPGTHTGTTPGEGARTTPSCNKSHLLSPPPDAGTRTPAPSTCARSRFPPGGRERRPCLGQAARLLLMWSPWSSSDHAPLPAALPREPRRPVASSPGERPAARAQITDPPGNRAAPLALHPLLEDTGTRHALFPGPESGRRRAPPTWGAGSGSAGELAPAPRPQRSDKDTGAPRTLVPLWRDARVTTALREALQLPTRPPEDVGRRLPKAAPLTGPPPEQARGAPEGWHPMLRAAGSRLDRSAAREGEARQRDLSLNGLAPAARQVLLRLSKGPLPKGPLSAGQSTGGRSRTRAAATTPPGVDEPPSRCRPGSPGDRRCLGQADREGPLLRQPPRSCCAHDNSAHGPPTPRDGAETTCCLSGECRQPDPSQGNGESAPPPSVRGHDNEVLVAGSSRAPPAAQMSDDLSFQDSTLLGLGEGRHAEPGRDGPQSPGLSAASQPARDQQERRPWVLVREAESDGTEGDPGSSGTAGSGDHPATPDEGDAPKRALRRGATARAATGRKVPGRPAPPLAEGPSLRFLTLPAGWPRHRLRPAERSAQDPCLPKPGLQEPSDLAPASRRLSQRSGPGLPPGSTPEAGSWGDKPQEQRRCASRATCLPGLGVPCAGAGCAPPPHWFLMRLTGTRCTALVPKGSEGPGVDSTPPCAQANPPPAGPDRQEEPRARTLPDTGAPRHSDLATEWAPKTPARLNWLKPAKTKTLAVQPGSEQTFMGRTSARDPRGAGSEAQLSAAAAAAEKPRPDFQLPRSRPPVPGPLEPGILLCAGPVLQTRVTSGHAEQLLKEEETSAQPPAAQHPPRTPGCGSGCGSSADDPPGHAQGDFRGSVPGPALSGASRWTGGAFGGPASLRLENQPCPQNRPPRTPGALTSEKGQPSDATEAVALPTPDVDPQPPARGTGFHCKGCSGARAGRRARGDQQDSPRRRNGHHPGAIFSGYPSRPRTFGEPPGPSPRETAGGRGRGAAQHLPPESPRISEVRGQCFEEATGEAGTAPAGAGHRRTSRSHGGTQTHSRPPARRKAEHRSSRADR</sequence>
<feature type="compositionally biased region" description="Basic and acidic residues" evidence="1">
    <location>
        <begin position="750"/>
        <end position="770"/>
    </location>
</feature>
<feature type="region of interest" description="Disordered" evidence="1">
    <location>
        <begin position="726"/>
        <end position="770"/>
    </location>
</feature>
<feature type="region of interest" description="Disordered" evidence="1">
    <location>
        <begin position="165"/>
        <end position="613"/>
    </location>
</feature>
<feature type="region of interest" description="Disordered" evidence="1">
    <location>
        <begin position="866"/>
        <end position="1120"/>
    </location>
</feature>
<name>A0A7E6DP86_9CHIR</name>
<feature type="compositionally biased region" description="Basic and acidic residues" evidence="1">
    <location>
        <begin position="1005"/>
        <end position="1014"/>
    </location>
</feature>
<feature type="compositionally biased region" description="Basic and acidic residues" evidence="1">
    <location>
        <begin position="537"/>
        <end position="551"/>
    </location>
</feature>